<reference evidence="1" key="1">
    <citation type="journal article" date="2011" name="PLoS Biol.">
        <title>Gene gain and loss during evolution of obligate parasitism in the white rust pathogen of Arabidopsis thaliana.</title>
        <authorList>
            <person name="Kemen E."/>
            <person name="Gardiner A."/>
            <person name="Schultz-Larsen T."/>
            <person name="Kemen A.C."/>
            <person name="Balmuth A.L."/>
            <person name="Robert-Seilaniantz A."/>
            <person name="Bailey K."/>
            <person name="Holub E."/>
            <person name="Studholme D.J."/>
            <person name="Maclean D."/>
            <person name="Jones J.D."/>
        </authorList>
    </citation>
    <scope>NUCLEOTIDE SEQUENCE</scope>
</reference>
<name>F0W9F5_9STRA</name>
<accession>F0W9F5</accession>
<gene>
    <name evidence="1" type="primary">AlNc14C40G3414</name>
    <name evidence="1" type="ORF">ALNC14_039120</name>
</gene>
<organism evidence="1">
    <name type="scientific">Albugo laibachii Nc14</name>
    <dbReference type="NCBI Taxonomy" id="890382"/>
    <lineage>
        <taxon>Eukaryota</taxon>
        <taxon>Sar</taxon>
        <taxon>Stramenopiles</taxon>
        <taxon>Oomycota</taxon>
        <taxon>Peronosporomycetes</taxon>
        <taxon>Albuginales</taxon>
        <taxon>Albuginaceae</taxon>
        <taxon>Albugo</taxon>
    </lineage>
</organism>
<protein>
    <submittedName>
        <fullName evidence="1">AlNc14C40G3414 protein</fullName>
    </submittedName>
</protein>
<reference evidence="1" key="2">
    <citation type="submission" date="2011-02" db="EMBL/GenBank/DDBJ databases">
        <authorList>
            <person name="MacLean D."/>
        </authorList>
    </citation>
    <scope>NUCLEOTIDE SEQUENCE</scope>
</reference>
<evidence type="ECO:0000313" key="1">
    <source>
        <dbReference type="EMBL" id="CCA17769.1"/>
    </source>
</evidence>
<dbReference type="HOGENOM" id="CLU_2255191_0_0_1"/>
<sequence length="104" mass="12300">MEALSAFFQNLRRYSYRYFGFKLNSFIHVRFFIEPKPLSNWSKHGTAASMKTFVASKKRQLRSPNFGSPELSYDVDLSKLHPVLQRTFMQLDVDQETYDFLHVV</sequence>
<dbReference type="EMBL" id="FR824085">
    <property type="protein sequence ID" value="CCA17769.1"/>
    <property type="molecule type" value="Genomic_DNA"/>
</dbReference>
<proteinExistence type="predicted"/>
<dbReference type="AlphaFoldDB" id="F0W9F5"/>